<gene>
    <name evidence="2" type="ORF">UFOPK3268_00593</name>
</gene>
<feature type="compositionally biased region" description="Basic and acidic residues" evidence="1">
    <location>
        <begin position="70"/>
        <end position="93"/>
    </location>
</feature>
<reference evidence="2" key="1">
    <citation type="submission" date="2020-05" db="EMBL/GenBank/DDBJ databases">
        <authorList>
            <person name="Chiriac C."/>
            <person name="Salcher M."/>
            <person name="Ghai R."/>
            <person name="Kavagutti S V."/>
        </authorList>
    </citation>
    <scope>NUCLEOTIDE SEQUENCE</scope>
</reference>
<feature type="region of interest" description="Disordered" evidence="1">
    <location>
        <begin position="59"/>
        <end position="140"/>
    </location>
</feature>
<dbReference type="EMBL" id="CAFBIZ010000057">
    <property type="protein sequence ID" value="CAB4848381.1"/>
    <property type="molecule type" value="Genomic_DNA"/>
</dbReference>
<name>A0A6J7BUB2_9ZZZZ</name>
<dbReference type="AlphaFoldDB" id="A0A6J7BUB2"/>
<organism evidence="2">
    <name type="scientific">freshwater metagenome</name>
    <dbReference type="NCBI Taxonomy" id="449393"/>
    <lineage>
        <taxon>unclassified sequences</taxon>
        <taxon>metagenomes</taxon>
        <taxon>ecological metagenomes</taxon>
    </lineage>
</organism>
<feature type="compositionally biased region" description="Polar residues" evidence="1">
    <location>
        <begin position="126"/>
        <end position="140"/>
    </location>
</feature>
<sequence>MNAVTYTSDGKLEFDEGLKCRGKIGVQPVLARLPSGNITVESEGDGVEDGRLARTRRAFEEEDPARRHRVEVEVVGRSERADGAETEPMEPHRLPSLWTAGSGAPDTAPGSACSASPRPRADSSAEANTDISVSSGSPAT</sequence>
<protein>
    <submittedName>
        <fullName evidence="2">Unannotated protein</fullName>
    </submittedName>
</protein>
<proteinExistence type="predicted"/>
<accession>A0A6J7BUB2</accession>
<evidence type="ECO:0000256" key="1">
    <source>
        <dbReference type="SAM" id="MobiDB-lite"/>
    </source>
</evidence>
<evidence type="ECO:0000313" key="2">
    <source>
        <dbReference type="EMBL" id="CAB4848381.1"/>
    </source>
</evidence>
<feature type="compositionally biased region" description="Low complexity" evidence="1">
    <location>
        <begin position="108"/>
        <end position="125"/>
    </location>
</feature>